<evidence type="ECO:0000256" key="1">
    <source>
        <dbReference type="SAM" id="Phobius"/>
    </source>
</evidence>
<feature type="transmembrane region" description="Helical" evidence="1">
    <location>
        <begin position="176"/>
        <end position="197"/>
    </location>
</feature>
<keyword evidence="1" id="KW-0812">Transmembrane</keyword>
<keyword evidence="1" id="KW-1133">Transmembrane helix</keyword>
<sequence>MFQFWDTKKENIRTWAVAHAEGSHARFWLSVLSFSEASFFPIPPDILLIAILLANKARRWAYWAAITTLFSVLGGIFGYLIGFAFFGLFGERLIAFYHFQDQFFSLKELFDHNAFLAIFAAAFTPIPYKVFTIAAGLFRLDPLAFFVASILGRGIRFFLIAYLLKYFGETLSRVLYKYFNLISFLVLILLVFLIYSFF</sequence>
<gene>
    <name evidence="3" type="ORF">AUJ44_04555</name>
</gene>
<feature type="domain" description="VTT" evidence="2">
    <location>
        <begin position="43"/>
        <end position="164"/>
    </location>
</feature>
<dbReference type="Proteomes" id="UP000183206">
    <property type="component" value="Unassembled WGS sequence"/>
</dbReference>
<feature type="transmembrane region" description="Helical" evidence="1">
    <location>
        <begin position="60"/>
        <end position="89"/>
    </location>
</feature>
<dbReference type="InterPro" id="IPR032816">
    <property type="entry name" value="VTT_dom"/>
</dbReference>
<keyword evidence="1" id="KW-0472">Membrane</keyword>
<evidence type="ECO:0000313" key="3">
    <source>
        <dbReference type="EMBL" id="OIO31380.1"/>
    </source>
</evidence>
<dbReference type="InterPro" id="IPR051311">
    <property type="entry name" value="DedA_domain"/>
</dbReference>
<comment type="caution">
    <text evidence="3">The sequence shown here is derived from an EMBL/GenBank/DDBJ whole genome shotgun (WGS) entry which is preliminary data.</text>
</comment>
<dbReference type="STRING" id="1805282.AUJ44_04555"/>
<feature type="transmembrane region" description="Helical" evidence="1">
    <location>
        <begin position="143"/>
        <end position="164"/>
    </location>
</feature>
<dbReference type="GO" id="GO:0005886">
    <property type="term" value="C:plasma membrane"/>
    <property type="evidence" value="ECO:0007669"/>
    <property type="project" value="TreeGrafter"/>
</dbReference>
<evidence type="ECO:0000259" key="2">
    <source>
        <dbReference type="Pfam" id="PF09335"/>
    </source>
</evidence>
<dbReference type="PANTHER" id="PTHR42709:SF11">
    <property type="entry name" value="DEDA FAMILY PROTEIN"/>
    <property type="match status" value="1"/>
</dbReference>
<dbReference type="PANTHER" id="PTHR42709">
    <property type="entry name" value="ALKALINE PHOSPHATASE LIKE PROTEIN"/>
    <property type="match status" value="1"/>
</dbReference>
<accession>A0A1J4V2K8</accession>
<reference evidence="3 4" key="1">
    <citation type="journal article" date="2016" name="Environ. Microbiol.">
        <title>Genomic resolution of a cold subsurface aquifer community provides metabolic insights for novel microbes adapted to high CO concentrations.</title>
        <authorList>
            <person name="Probst A.J."/>
            <person name="Castelle C.J."/>
            <person name="Singh A."/>
            <person name="Brown C.T."/>
            <person name="Anantharaman K."/>
            <person name="Sharon I."/>
            <person name="Hug L.A."/>
            <person name="Burstein D."/>
            <person name="Emerson J.B."/>
            <person name="Thomas B.C."/>
            <person name="Banfield J.F."/>
        </authorList>
    </citation>
    <scope>NUCLEOTIDE SEQUENCE [LARGE SCALE GENOMIC DNA]</scope>
    <source>
        <strain evidence="3">CG1_02_47_685</strain>
    </source>
</reference>
<feature type="transmembrane region" description="Helical" evidence="1">
    <location>
        <begin position="27"/>
        <end position="53"/>
    </location>
</feature>
<dbReference type="AlphaFoldDB" id="A0A1J4V2K8"/>
<dbReference type="Pfam" id="PF09335">
    <property type="entry name" value="VTT_dom"/>
    <property type="match status" value="1"/>
</dbReference>
<dbReference type="EMBL" id="MNVO01000066">
    <property type="protein sequence ID" value="OIO31380.1"/>
    <property type="molecule type" value="Genomic_DNA"/>
</dbReference>
<proteinExistence type="predicted"/>
<feature type="transmembrane region" description="Helical" evidence="1">
    <location>
        <begin position="109"/>
        <end position="131"/>
    </location>
</feature>
<organism evidence="3 4">
    <name type="scientific">Candidatus Nomurabacteria bacterium CG1_02_47_685</name>
    <dbReference type="NCBI Taxonomy" id="1805282"/>
    <lineage>
        <taxon>Bacteria</taxon>
        <taxon>Candidatus Nomuraibacteriota</taxon>
    </lineage>
</organism>
<evidence type="ECO:0000313" key="4">
    <source>
        <dbReference type="Proteomes" id="UP000183206"/>
    </source>
</evidence>
<protein>
    <recommendedName>
        <fullName evidence="2">VTT domain-containing protein</fullName>
    </recommendedName>
</protein>
<name>A0A1J4V2K8_9BACT</name>